<evidence type="ECO:0000313" key="2">
    <source>
        <dbReference type="EMBL" id="GMH14365.1"/>
    </source>
</evidence>
<organism evidence="2 3">
    <name type="scientific">Nepenthes gracilis</name>
    <name type="common">Slender pitcher plant</name>
    <dbReference type="NCBI Taxonomy" id="150966"/>
    <lineage>
        <taxon>Eukaryota</taxon>
        <taxon>Viridiplantae</taxon>
        <taxon>Streptophyta</taxon>
        <taxon>Embryophyta</taxon>
        <taxon>Tracheophyta</taxon>
        <taxon>Spermatophyta</taxon>
        <taxon>Magnoliopsida</taxon>
        <taxon>eudicotyledons</taxon>
        <taxon>Gunneridae</taxon>
        <taxon>Pentapetalae</taxon>
        <taxon>Caryophyllales</taxon>
        <taxon>Nepenthaceae</taxon>
        <taxon>Nepenthes</taxon>
    </lineage>
</organism>
<dbReference type="Proteomes" id="UP001279734">
    <property type="component" value="Unassembled WGS sequence"/>
</dbReference>
<reference evidence="2" key="1">
    <citation type="submission" date="2023-05" db="EMBL/GenBank/DDBJ databases">
        <title>Nepenthes gracilis genome sequencing.</title>
        <authorList>
            <person name="Fukushima K."/>
        </authorList>
    </citation>
    <scope>NUCLEOTIDE SEQUENCE</scope>
    <source>
        <strain evidence="2">SING2019-196</strain>
    </source>
</reference>
<keyword evidence="3" id="KW-1185">Reference proteome</keyword>
<sequence length="81" mass="8740">MKAESATLRSRQESGFQEFCPRSPGRRETGRPTLGVPCKGRGPALILGRSALPSGKECPPRGANVVLLRRRDCPPLGWAPT</sequence>
<dbReference type="EMBL" id="BSYO01000014">
    <property type="protein sequence ID" value="GMH14365.1"/>
    <property type="molecule type" value="Genomic_DNA"/>
</dbReference>
<proteinExistence type="predicted"/>
<evidence type="ECO:0000256" key="1">
    <source>
        <dbReference type="SAM" id="MobiDB-lite"/>
    </source>
</evidence>
<name>A0AAD3SP94_NEPGR</name>
<dbReference type="AlphaFoldDB" id="A0AAD3SP94"/>
<accession>A0AAD3SP94</accession>
<feature type="region of interest" description="Disordered" evidence="1">
    <location>
        <begin position="1"/>
        <end position="37"/>
    </location>
</feature>
<gene>
    <name evidence="2" type="ORF">Nepgr_016206</name>
</gene>
<protein>
    <submittedName>
        <fullName evidence="2">Uncharacterized protein</fullName>
    </submittedName>
</protein>
<evidence type="ECO:0000313" key="3">
    <source>
        <dbReference type="Proteomes" id="UP001279734"/>
    </source>
</evidence>
<comment type="caution">
    <text evidence="2">The sequence shown here is derived from an EMBL/GenBank/DDBJ whole genome shotgun (WGS) entry which is preliminary data.</text>
</comment>